<keyword evidence="5" id="KW-0119">Carbohydrate metabolism</keyword>
<name>A0A5S4TIL0_STRPY</name>
<dbReference type="OMA" id="PFHMLQR"/>
<evidence type="ECO:0000256" key="2">
    <source>
        <dbReference type="ARBA" id="ARBA00006171"/>
    </source>
</evidence>
<dbReference type="NCBIfam" id="TIGR01549">
    <property type="entry name" value="HAD-SF-IA-v1"/>
    <property type="match status" value="1"/>
</dbReference>
<evidence type="ECO:0000313" key="10">
    <source>
        <dbReference type="Proteomes" id="UP000324058"/>
    </source>
</evidence>
<dbReference type="InterPro" id="IPR036412">
    <property type="entry name" value="HAD-like_sf"/>
</dbReference>
<dbReference type="InterPro" id="IPR006439">
    <property type="entry name" value="HAD-SF_hydro_IA"/>
</dbReference>
<dbReference type="Proteomes" id="UP000325300">
    <property type="component" value="Unassembled WGS sequence"/>
</dbReference>
<organism evidence="7 11">
    <name type="scientific">Streptococcus pyogenes</name>
    <dbReference type="NCBI Taxonomy" id="1314"/>
    <lineage>
        <taxon>Bacteria</taxon>
        <taxon>Bacillati</taxon>
        <taxon>Bacillota</taxon>
        <taxon>Bacilli</taxon>
        <taxon>Lactobacillales</taxon>
        <taxon>Streptococcaceae</taxon>
        <taxon>Streptococcus</taxon>
    </lineage>
</organism>
<dbReference type="SFLD" id="SFLDG01129">
    <property type="entry name" value="C1.5:_HAD__Beta-PGM__Phosphata"/>
    <property type="match status" value="1"/>
</dbReference>
<comment type="cofactor">
    <cofactor evidence="1">
        <name>Mg(2+)</name>
        <dbReference type="ChEBI" id="CHEBI:18420"/>
    </cofactor>
</comment>
<accession>A0A5S4TIL0</accession>
<dbReference type="Proteomes" id="UP000324058">
    <property type="component" value="Unassembled WGS sequence"/>
</dbReference>
<dbReference type="Gene3D" id="3.40.50.1000">
    <property type="entry name" value="HAD superfamily/HAD-like"/>
    <property type="match status" value="1"/>
</dbReference>
<dbReference type="PANTHER" id="PTHR46193:SF18">
    <property type="entry name" value="HEXITOL PHOSPHATASE B"/>
    <property type="match status" value="1"/>
</dbReference>
<evidence type="ECO:0000256" key="3">
    <source>
        <dbReference type="ARBA" id="ARBA00022723"/>
    </source>
</evidence>
<evidence type="ECO:0000313" key="9">
    <source>
        <dbReference type="Proteomes" id="UP000316580"/>
    </source>
</evidence>
<dbReference type="EMBL" id="VCID01000542">
    <property type="protein sequence ID" value="TNY46486.1"/>
    <property type="molecule type" value="Genomic_DNA"/>
</dbReference>
<proteinExistence type="inferred from homology"/>
<dbReference type="OrthoDB" id="9797743at2"/>
<dbReference type="InterPro" id="IPR023198">
    <property type="entry name" value="PGP-like_dom2"/>
</dbReference>
<reference evidence="6 9" key="2">
    <citation type="submission" date="2019-05" db="EMBL/GenBank/DDBJ databases">
        <title>Novel genomic isolates of S.pyogenes and S.dysgalactiae subsp. equisimilis associated to necrotising fasciitis (NSTI).</title>
        <authorList>
            <person name="Barrantes I."/>
        </authorList>
    </citation>
    <scope>NUCLEOTIDE SEQUENCE [LARGE SCALE GENOMIC DNA]</scope>
    <source>
        <strain evidence="6 9">SPY6028</strain>
    </source>
</reference>
<evidence type="ECO:0000313" key="11">
    <source>
        <dbReference type="Proteomes" id="UP000325300"/>
    </source>
</evidence>
<comment type="similarity">
    <text evidence="2">Belongs to the HAD-like hydrolase superfamily. CbbY/CbbZ/Gph/YieH family.</text>
</comment>
<comment type="caution">
    <text evidence="7">The sequence shown here is derived from an EMBL/GenBank/DDBJ whole genome shotgun (WGS) entry which is preliminary data.</text>
</comment>
<dbReference type="Pfam" id="PF13419">
    <property type="entry name" value="HAD_2"/>
    <property type="match status" value="1"/>
</dbReference>
<keyword evidence="3" id="KW-0479">Metal-binding</keyword>
<dbReference type="InterPro" id="IPR041492">
    <property type="entry name" value="HAD_2"/>
</dbReference>
<dbReference type="EMBL" id="SJLL01000001">
    <property type="protein sequence ID" value="TYL01268.1"/>
    <property type="molecule type" value="Genomic_DNA"/>
</dbReference>
<dbReference type="InterPro" id="IPR051600">
    <property type="entry name" value="Beta-PGM-like"/>
</dbReference>
<dbReference type="Gene3D" id="1.10.150.240">
    <property type="entry name" value="Putative phosphatase, domain 2"/>
    <property type="match status" value="1"/>
</dbReference>
<keyword evidence="4" id="KW-0460">Magnesium</keyword>
<dbReference type="GO" id="GO:0003824">
    <property type="term" value="F:catalytic activity"/>
    <property type="evidence" value="ECO:0007669"/>
    <property type="project" value="UniProtKB-ARBA"/>
</dbReference>
<evidence type="ECO:0000256" key="5">
    <source>
        <dbReference type="ARBA" id="ARBA00023277"/>
    </source>
</evidence>
<protein>
    <submittedName>
        <fullName evidence="7">HAD family phosphatase</fullName>
    </submittedName>
</protein>
<evidence type="ECO:0000256" key="1">
    <source>
        <dbReference type="ARBA" id="ARBA00001946"/>
    </source>
</evidence>
<dbReference type="Proteomes" id="UP000316580">
    <property type="component" value="Unassembled WGS sequence"/>
</dbReference>
<gene>
    <name evidence="8" type="ORF">E0F66_01450</name>
    <name evidence="7" type="ORF">E0F67_02630</name>
    <name evidence="6" type="ORF">FGO82_07825</name>
</gene>
<dbReference type="PRINTS" id="PR00413">
    <property type="entry name" value="HADHALOGNASE"/>
</dbReference>
<dbReference type="SFLD" id="SFLDS00003">
    <property type="entry name" value="Haloacid_Dehalogenase"/>
    <property type="match status" value="1"/>
</dbReference>
<dbReference type="SFLD" id="SFLDG01135">
    <property type="entry name" value="C1.5.6:_HAD__Beta-PGM__Phospha"/>
    <property type="match status" value="1"/>
</dbReference>
<evidence type="ECO:0000313" key="7">
    <source>
        <dbReference type="EMBL" id="TYK95966.1"/>
    </source>
</evidence>
<dbReference type="NCBIfam" id="TIGR01509">
    <property type="entry name" value="HAD-SF-IA-v3"/>
    <property type="match status" value="1"/>
</dbReference>
<dbReference type="InterPro" id="IPR023214">
    <property type="entry name" value="HAD_sf"/>
</dbReference>
<reference evidence="10 11" key="1">
    <citation type="submission" date="2019-02" db="EMBL/GenBank/DDBJ databases">
        <title>Novel genomic isolates of S. pyogenes and S. dysgalactiae subsp. equisimilis associated to necrotising fasciitis (NSTI).</title>
        <authorList>
            <person name="Barrantes I."/>
        </authorList>
    </citation>
    <scope>NUCLEOTIDE SEQUENCE [LARGE SCALE GENOMIC DNA]</scope>
    <source>
        <strain evidence="8 10">SPY2028</strain>
        <strain evidence="7 11">SPY5003</strain>
    </source>
</reference>
<dbReference type="CDD" id="cd07505">
    <property type="entry name" value="HAD_BPGM-like"/>
    <property type="match status" value="1"/>
</dbReference>
<dbReference type="EMBL" id="SJLI01000001">
    <property type="protein sequence ID" value="TYK95966.1"/>
    <property type="molecule type" value="Genomic_DNA"/>
</dbReference>
<evidence type="ECO:0000256" key="4">
    <source>
        <dbReference type="ARBA" id="ARBA00022842"/>
    </source>
</evidence>
<dbReference type="SUPFAM" id="SSF56784">
    <property type="entry name" value="HAD-like"/>
    <property type="match status" value="1"/>
</dbReference>
<sequence length="218" mass="24727">MLMIKGIIFDMDGVLFDTEPFYLRRREDFFKTKGIPIDHLNSKDFIGGNLQELWKELLGKNRDDAIVKAITTDYDAYKQAHKPPYQKLLITEVNSCLEQLKKQGIKLAVASNSKRQDVLLALETTQIKDYFEIILAREDVSRGKPYPDIYNKAVQKLGLQKKQLLVVEDSQKGIAAAKAANLTVFAITDYRYGIDQSQADHKIDHLGQLCVKIGCFGS</sequence>
<dbReference type="PANTHER" id="PTHR46193">
    <property type="entry name" value="6-PHOSPHOGLUCONATE PHOSPHATASE"/>
    <property type="match status" value="1"/>
</dbReference>
<dbReference type="AlphaFoldDB" id="A0A5S4TIL0"/>
<evidence type="ECO:0000313" key="6">
    <source>
        <dbReference type="EMBL" id="TNY46486.1"/>
    </source>
</evidence>
<dbReference type="GO" id="GO:0046872">
    <property type="term" value="F:metal ion binding"/>
    <property type="evidence" value="ECO:0007669"/>
    <property type="project" value="UniProtKB-KW"/>
</dbReference>
<evidence type="ECO:0000313" key="8">
    <source>
        <dbReference type="EMBL" id="TYL01268.1"/>
    </source>
</evidence>